<dbReference type="EMBL" id="JAOPJF010000146">
    <property type="protein sequence ID" value="KAK1138483.1"/>
    <property type="molecule type" value="Genomic_DNA"/>
</dbReference>
<sequence>MELTIAEYHDALRAGRTTCARTVSDYLSRIALYNPTLHALITINPHALDDAQRKDQEGLPHPLPPPLHGVPIILKDTYATACMPTTSGVRALRTLTTKTDAPVVQRLLAAGAILLAKANLHEFSLEGVTLSSLGGQTLNPYDLSRTPGGSSGGTAAALAANLALAGCGGDTVNSMRSPASACSVVGLRPSKGRVETTGIMPVSWTQDVGGPMARTVRDVRVLFDVMKYPSGSSPIPVPQPEPVSMPVHVPLPLPSKPPVADTTTNTVHKIGILTDYFPAESTPDGPIILQTITQALHLVASKTSNRIQFIPLPHQPTWDVARLRAEADTQAFEFRTAMDGFLKSSIVEYTPHRSLKDVTSSGEFCVEAVTPAFWQTQQDQNQQDQQEKCENGKQEDEFIPTNPQYHTRLSTIASLKDSVSSCFDNLDLTAIVYPHQRQLVARVGETVQPGRNGILAALVGWPAVCIPGVPIGLELMGRFGQDERILELAEVFEGIVNGRKAPLLEGVGR</sequence>
<protein>
    <submittedName>
        <fullName evidence="1">Uncharacterized protein</fullName>
    </submittedName>
</protein>
<comment type="caution">
    <text evidence="1">The sequence shown here is derived from an EMBL/GenBank/DDBJ whole genome shotgun (WGS) entry which is preliminary data.</text>
</comment>
<keyword evidence="2" id="KW-1185">Reference proteome</keyword>
<gene>
    <name evidence="1" type="ORF">N8T08_002466</name>
</gene>
<name>A0ACC3AME0_9EURO</name>
<evidence type="ECO:0000313" key="2">
    <source>
        <dbReference type="Proteomes" id="UP001177260"/>
    </source>
</evidence>
<proteinExistence type="predicted"/>
<organism evidence="1 2">
    <name type="scientific">Aspergillus melleus</name>
    <dbReference type="NCBI Taxonomy" id="138277"/>
    <lineage>
        <taxon>Eukaryota</taxon>
        <taxon>Fungi</taxon>
        <taxon>Dikarya</taxon>
        <taxon>Ascomycota</taxon>
        <taxon>Pezizomycotina</taxon>
        <taxon>Eurotiomycetes</taxon>
        <taxon>Eurotiomycetidae</taxon>
        <taxon>Eurotiales</taxon>
        <taxon>Aspergillaceae</taxon>
        <taxon>Aspergillus</taxon>
        <taxon>Aspergillus subgen. Circumdati</taxon>
    </lineage>
</organism>
<evidence type="ECO:0000313" key="1">
    <source>
        <dbReference type="EMBL" id="KAK1138483.1"/>
    </source>
</evidence>
<dbReference type="Proteomes" id="UP001177260">
    <property type="component" value="Unassembled WGS sequence"/>
</dbReference>
<accession>A0ACC3AME0</accession>
<reference evidence="1 2" key="1">
    <citation type="journal article" date="2023" name="ACS Omega">
        <title>Identification of the Neoaspergillic Acid Biosynthesis Gene Cluster by Establishing an In Vitro CRISPR-Ribonucleoprotein Genetic System in Aspergillus melleus.</title>
        <authorList>
            <person name="Yuan B."/>
            <person name="Grau M.F."/>
            <person name="Murata R.M."/>
            <person name="Torok T."/>
            <person name="Venkateswaran K."/>
            <person name="Stajich J.E."/>
            <person name="Wang C.C.C."/>
        </authorList>
    </citation>
    <scope>NUCLEOTIDE SEQUENCE [LARGE SCALE GENOMIC DNA]</scope>
    <source>
        <strain evidence="1 2">IMV 1140</strain>
    </source>
</reference>